<keyword evidence="2" id="KW-0813">Transport</keyword>
<comment type="subcellular location">
    <subcellularLocation>
        <location evidence="1">Cell membrane</location>
        <topology evidence="1">Multi-pass membrane protein</topology>
    </subcellularLocation>
</comment>
<feature type="transmembrane region" description="Helical" evidence="6">
    <location>
        <begin position="237"/>
        <end position="257"/>
    </location>
</feature>
<feature type="transmembrane region" description="Helical" evidence="6">
    <location>
        <begin position="310"/>
        <end position="339"/>
    </location>
</feature>
<keyword evidence="4 6" id="KW-1133">Transmembrane helix</keyword>
<feature type="transmembrane region" description="Helical" evidence="6">
    <location>
        <begin position="148"/>
        <end position="167"/>
    </location>
</feature>
<organism evidence="8 9">
    <name type="scientific">Actinomadura sediminis</name>
    <dbReference type="NCBI Taxonomy" id="1038904"/>
    <lineage>
        <taxon>Bacteria</taxon>
        <taxon>Bacillati</taxon>
        <taxon>Actinomycetota</taxon>
        <taxon>Actinomycetes</taxon>
        <taxon>Streptosporangiales</taxon>
        <taxon>Thermomonosporaceae</taxon>
        <taxon>Actinomadura</taxon>
    </lineage>
</organism>
<dbReference type="CDD" id="cd06174">
    <property type="entry name" value="MFS"/>
    <property type="match status" value="1"/>
</dbReference>
<gene>
    <name evidence="8" type="ORF">ACFQ11_13410</name>
</gene>
<dbReference type="EMBL" id="JBHTJA010000020">
    <property type="protein sequence ID" value="MFD0901392.1"/>
    <property type="molecule type" value="Genomic_DNA"/>
</dbReference>
<evidence type="ECO:0000256" key="2">
    <source>
        <dbReference type="ARBA" id="ARBA00022448"/>
    </source>
</evidence>
<name>A0ABW3EMK7_9ACTN</name>
<dbReference type="Pfam" id="PF07690">
    <property type="entry name" value="MFS_1"/>
    <property type="match status" value="1"/>
</dbReference>
<evidence type="ECO:0000256" key="6">
    <source>
        <dbReference type="SAM" id="Phobius"/>
    </source>
</evidence>
<evidence type="ECO:0000313" key="8">
    <source>
        <dbReference type="EMBL" id="MFD0901392.1"/>
    </source>
</evidence>
<dbReference type="InterPro" id="IPR036259">
    <property type="entry name" value="MFS_trans_sf"/>
</dbReference>
<keyword evidence="5 6" id="KW-0472">Membrane</keyword>
<evidence type="ECO:0000259" key="7">
    <source>
        <dbReference type="PROSITE" id="PS50850"/>
    </source>
</evidence>
<feature type="transmembrane region" description="Helical" evidence="6">
    <location>
        <begin position="90"/>
        <end position="107"/>
    </location>
</feature>
<dbReference type="SUPFAM" id="SSF103473">
    <property type="entry name" value="MFS general substrate transporter"/>
    <property type="match status" value="1"/>
</dbReference>
<protein>
    <submittedName>
        <fullName evidence="8">MFS transporter</fullName>
    </submittedName>
</protein>
<feature type="transmembrane region" description="Helical" evidence="6">
    <location>
        <begin position="52"/>
        <end position="78"/>
    </location>
</feature>
<feature type="transmembrane region" description="Helical" evidence="6">
    <location>
        <begin position="179"/>
        <end position="199"/>
    </location>
</feature>
<feature type="transmembrane region" description="Helical" evidence="6">
    <location>
        <begin position="113"/>
        <end position="136"/>
    </location>
</feature>
<reference evidence="9" key="1">
    <citation type="journal article" date="2019" name="Int. J. Syst. Evol. Microbiol.">
        <title>The Global Catalogue of Microorganisms (GCM) 10K type strain sequencing project: providing services to taxonomists for standard genome sequencing and annotation.</title>
        <authorList>
            <consortium name="The Broad Institute Genomics Platform"/>
            <consortium name="The Broad Institute Genome Sequencing Center for Infectious Disease"/>
            <person name="Wu L."/>
            <person name="Ma J."/>
        </authorList>
    </citation>
    <scope>NUCLEOTIDE SEQUENCE [LARGE SCALE GENOMIC DNA]</scope>
    <source>
        <strain evidence="9">JCM 31202</strain>
    </source>
</reference>
<dbReference type="RefSeq" id="WP_378298611.1">
    <property type="nucleotide sequence ID" value="NZ_JBHTJA010000020.1"/>
</dbReference>
<dbReference type="PANTHER" id="PTHR23505">
    <property type="entry name" value="SPINSTER"/>
    <property type="match status" value="1"/>
</dbReference>
<evidence type="ECO:0000256" key="4">
    <source>
        <dbReference type="ARBA" id="ARBA00022989"/>
    </source>
</evidence>
<feature type="transmembrane region" description="Helical" evidence="6">
    <location>
        <begin position="359"/>
        <end position="383"/>
    </location>
</feature>
<dbReference type="InterPro" id="IPR020846">
    <property type="entry name" value="MFS_dom"/>
</dbReference>
<sequence>MSAPVKTAAPAAAGRGGRLSRGKNLGLLTASTSMDNTEASLTTVMFPLMRDAFGLSGAALGLITAVTKVAGAVTSVPWAMLARRFPRRTVLAVCSGFWGLWIIAAGLSPNFAVFLVLYGIGAAGFAGSGAIALEILGDVYDDHHRGRATGILYAGVAIITGSSAPLFGMLSHFDEGWRYGYVISGTICLLVGVLILTLLDDPRRPVESAPRGTGFDARKAGQDLRELLRIRTFRYMLVQRLFSGQNVMMSFGIVFLVDERGFSTATASVIALPFALGYIVGTLLGGRLLDRLQRVLPRSGRVVMLQASQLAFAAVACATLFIAVDGIAPYIGLFAAVGLCQGQVPVVHRPLVMAVVPPHLRAVAFAVSVYVVESVAIGGYALLTGHLGDRFGLQYGLLATTVLLTAANGIASAALYRPYARDFIGADPRDVPAAAG</sequence>
<dbReference type="InterPro" id="IPR044770">
    <property type="entry name" value="MFS_spinster-like"/>
</dbReference>
<proteinExistence type="predicted"/>
<dbReference type="Proteomes" id="UP001596972">
    <property type="component" value="Unassembled WGS sequence"/>
</dbReference>
<accession>A0ABW3EMK7</accession>
<dbReference type="PROSITE" id="PS50850">
    <property type="entry name" value="MFS"/>
    <property type="match status" value="1"/>
</dbReference>
<evidence type="ECO:0000313" key="9">
    <source>
        <dbReference type="Proteomes" id="UP001596972"/>
    </source>
</evidence>
<dbReference type="PANTHER" id="PTHR23505:SF52">
    <property type="entry name" value="MAJOR FACILITATOR SUPERFAMILY PROTEIN"/>
    <property type="match status" value="1"/>
</dbReference>
<evidence type="ECO:0000256" key="5">
    <source>
        <dbReference type="ARBA" id="ARBA00023136"/>
    </source>
</evidence>
<keyword evidence="9" id="KW-1185">Reference proteome</keyword>
<feature type="transmembrane region" description="Helical" evidence="6">
    <location>
        <begin position="269"/>
        <end position="289"/>
    </location>
</feature>
<dbReference type="Gene3D" id="1.20.1250.20">
    <property type="entry name" value="MFS general substrate transporter like domains"/>
    <property type="match status" value="1"/>
</dbReference>
<evidence type="ECO:0000256" key="1">
    <source>
        <dbReference type="ARBA" id="ARBA00004651"/>
    </source>
</evidence>
<comment type="caution">
    <text evidence="8">The sequence shown here is derived from an EMBL/GenBank/DDBJ whole genome shotgun (WGS) entry which is preliminary data.</text>
</comment>
<evidence type="ECO:0000256" key="3">
    <source>
        <dbReference type="ARBA" id="ARBA00022692"/>
    </source>
</evidence>
<feature type="transmembrane region" description="Helical" evidence="6">
    <location>
        <begin position="395"/>
        <end position="416"/>
    </location>
</feature>
<dbReference type="InterPro" id="IPR011701">
    <property type="entry name" value="MFS"/>
</dbReference>
<feature type="domain" description="Major facilitator superfamily (MFS) profile" evidence="7">
    <location>
        <begin position="24"/>
        <end position="421"/>
    </location>
</feature>
<keyword evidence="3 6" id="KW-0812">Transmembrane</keyword>